<organism evidence="1 2">
    <name type="scientific">Streptococcus parasanguinis (strain ATCC 15912 / DSM 6778 / CIP 104372 / LMG 14537)</name>
    <dbReference type="NCBI Taxonomy" id="760570"/>
    <lineage>
        <taxon>Bacteria</taxon>
        <taxon>Bacillati</taxon>
        <taxon>Bacillota</taxon>
        <taxon>Bacilli</taxon>
        <taxon>Lactobacillales</taxon>
        <taxon>Streptococcaceae</taxon>
        <taxon>Streptococcus</taxon>
    </lineage>
</organism>
<dbReference type="AlphaFoldDB" id="F8DJG4"/>
<evidence type="ECO:0000313" key="2">
    <source>
        <dbReference type="Proteomes" id="UP000001502"/>
    </source>
</evidence>
<proteinExistence type="predicted"/>
<accession>F8DJG4</accession>
<dbReference type="HOGENOM" id="CLU_1659744_0_0_9"/>
<dbReference type="KEGG" id="scp:HMPREF0833_10994"/>
<evidence type="ECO:0000313" key="1">
    <source>
        <dbReference type="EMBL" id="AEH56025.1"/>
    </source>
</evidence>
<reference evidence="2" key="1">
    <citation type="submission" date="2011-06" db="EMBL/GenBank/DDBJ databases">
        <title>Complete sequence of Streptococcus parasanguinis strain ATCC 15912.</title>
        <authorList>
            <person name="Muzny D."/>
            <person name="Qin X."/>
            <person name="Buhay C."/>
            <person name="Dugan-Rocha S."/>
            <person name="Ding Y."/>
            <person name="Chen G."/>
            <person name="Hawes A."/>
            <person name="Holder M."/>
            <person name="Jhangiani S."/>
            <person name="Johnson A."/>
            <person name="Khan Z."/>
            <person name="Li Z."/>
            <person name="Liu W."/>
            <person name="Liu X."/>
            <person name="Perez L."/>
            <person name="Shen H."/>
            <person name="Wang Q."/>
            <person name="Watt J."/>
            <person name="Xi L."/>
            <person name="Xin Y."/>
            <person name="Zhou J."/>
            <person name="Deng J."/>
            <person name="Jiang H."/>
            <person name="Liu Y."/>
            <person name="Qu J."/>
            <person name="Song X.-Z."/>
            <person name="Zhang L."/>
            <person name="Villasana D."/>
            <person name="Johnson A."/>
            <person name="Liu J."/>
            <person name="Liyanage D."/>
            <person name="Lorensuhewa L."/>
            <person name="Robinson T."/>
            <person name="Song A."/>
            <person name="Song B.-B."/>
            <person name="Dinh H."/>
            <person name="Thornton R."/>
            <person name="Coyle M."/>
            <person name="Francisco L."/>
            <person name="Jackson L."/>
            <person name="Javaid M."/>
            <person name="Korchina V."/>
            <person name="Kovar C."/>
            <person name="Mata R."/>
            <person name="Mathew T."/>
            <person name="Ngo R."/>
            <person name="Nguyen L."/>
            <person name="Nguyen N."/>
            <person name="Okwuonu G."/>
            <person name="Ongeri F."/>
            <person name="Pham C."/>
            <person name="Simmons D."/>
            <person name="Wilczek-Boney K."/>
            <person name="Hale W."/>
            <person name="Jakkamsetti A."/>
            <person name="Pham P."/>
            <person name="Ruth R."/>
            <person name="San Lucas F."/>
            <person name="Warren J."/>
            <person name="Zhang J."/>
            <person name="Zhao Z."/>
            <person name="Zhou C."/>
            <person name="Zhu D."/>
            <person name="Lee S."/>
            <person name="Bess C."/>
            <person name="Blankenburg K."/>
            <person name="Forbes L."/>
            <person name="Fu Q."/>
            <person name="Gubbala S."/>
            <person name="Hirani K."/>
            <person name="Jayaseelan J.C."/>
            <person name="Lara F."/>
            <person name="Munidasa M."/>
            <person name="Palculict T."/>
            <person name="Patil S."/>
            <person name="Pu L.-L."/>
            <person name="Saada N."/>
            <person name="Tang L."/>
            <person name="Weissenberger G."/>
            <person name="Zhu Y."/>
            <person name="Hemphill L."/>
            <person name="Shang Y."/>
            <person name="Youmans B."/>
            <person name="Ayvaz T."/>
            <person name="Ross M."/>
            <person name="Santibanez J."/>
            <person name="Aqrawi P."/>
            <person name="Gross S."/>
            <person name="Joshi V."/>
            <person name="Fowler G."/>
            <person name="Nazareth L."/>
            <person name="Reid J."/>
            <person name="Worley K."/>
            <person name="Petrosino J."/>
            <person name="Highlander S."/>
            <person name="Gibbs R."/>
        </authorList>
    </citation>
    <scope>NUCLEOTIDE SEQUENCE [LARGE SCALE GENOMIC DNA]</scope>
    <source>
        <strain evidence="2">ATCC 15912 / DSM 6778 / CIP 104372 / LMG 14537</strain>
    </source>
</reference>
<gene>
    <name evidence="1" type="ordered locus">HMPREF0833_10994</name>
</gene>
<dbReference type="Proteomes" id="UP000001502">
    <property type="component" value="Chromosome"/>
</dbReference>
<sequence>MVRRDLLKRIKELKKIQKMRNGGFVFISESKKGLEYIEVNGKDYLDHEALAVLRTFNDDSIIIFDNIDVSWDRRTISDGFKEMIFFPTVEDRIDYIRVDEGIKPLYHDESDPYHTITRKEWLASYKNISPERDGMLPISSKQPNLYEPIVEEKHPEPWF</sequence>
<protein>
    <submittedName>
        <fullName evidence="1">Uncharacterized protein</fullName>
    </submittedName>
</protein>
<name>F8DJG4_STREP</name>
<dbReference type="EMBL" id="CP002843">
    <property type="protein sequence ID" value="AEH56025.1"/>
    <property type="molecule type" value="Genomic_DNA"/>
</dbReference>